<evidence type="ECO:0000256" key="4">
    <source>
        <dbReference type="ARBA" id="ARBA00022679"/>
    </source>
</evidence>
<evidence type="ECO:0000256" key="5">
    <source>
        <dbReference type="ARBA" id="ARBA00022692"/>
    </source>
</evidence>
<dbReference type="InterPro" id="IPR038731">
    <property type="entry name" value="RgtA/B/C-like"/>
</dbReference>
<evidence type="ECO:0000256" key="6">
    <source>
        <dbReference type="ARBA" id="ARBA00022989"/>
    </source>
</evidence>
<evidence type="ECO:0000256" key="1">
    <source>
        <dbReference type="ARBA" id="ARBA00004651"/>
    </source>
</evidence>
<keyword evidence="7 8" id="KW-0472">Membrane</keyword>
<comment type="caution">
    <text evidence="10">The sequence shown here is derived from an EMBL/GenBank/DDBJ whole genome shotgun (WGS) entry which is preliminary data.</text>
</comment>
<evidence type="ECO:0000313" key="11">
    <source>
        <dbReference type="Proteomes" id="UP001364472"/>
    </source>
</evidence>
<evidence type="ECO:0000313" key="10">
    <source>
        <dbReference type="EMBL" id="MEJ1248349.1"/>
    </source>
</evidence>
<keyword evidence="4 10" id="KW-0808">Transferase</keyword>
<organism evidence="10 11">
    <name type="scientific">Denitratimonas tolerans</name>
    <dbReference type="NCBI Taxonomy" id="1338420"/>
    <lineage>
        <taxon>Bacteria</taxon>
        <taxon>Pseudomonadati</taxon>
        <taxon>Pseudomonadota</taxon>
        <taxon>Gammaproteobacteria</taxon>
        <taxon>Lysobacterales</taxon>
        <taxon>Lysobacteraceae</taxon>
        <taxon>Denitratimonas</taxon>
    </lineage>
</organism>
<dbReference type="GO" id="GO:0009103">
    <property type="term" value="P:lipopolysaccharide biosynthetic process"/>
    <property type="evidence" value="ECO:0007669"/>
    <property type="project" value="UniProtKB-ARBA"/>
</dbReference>
<evidence type="ECO:0000256" key="7">
    <source>
        <dbReference type="ARBA" id="ARBA00023136"/>
    </source>
</evidence>
<name>A0AAW9R312_9GAMM</name>
<evidence type="ECO:0000259" key="9">
    <source>
        <dbReference type="Pfam" id="PF13231"/>
    </source>
</evidence>
<dbReference type="RefSeq" id="WP_337334071.1">
    <property type="nucleotide sequence ID" value="NZ_JBBDHC010000002.1"/>
</dbReference>
<evidence type="ECO:0000256" key="3">
    <source>
        <dbReference type="ARBA" id="ARBA00022676"/>
    </source>
</evidence>
<feature type="transmembrane region" description="Helical" evidence="8">
    <location>
        <begin position="193"/>
        <end position="213"/>
    </location>
</feature>
<proteinExistence type="predicted"/>
<protein>
    <submittedName>
        <fullName evidence="10">Glycosyltransferase family 39 protein</fullName>
        <ecNumber evidence="10">2.4.-.-</ecNumber>
    </submittedName>
</protein>
<keyword evidence="6 8" id="KW-1133">Transmembrane helix</keyword>
<accession>A0AAW9R312</accession>
<dbReference type="EMBL" id="JBBDHC010000002">
    <property type="protein sequence ID" value="MEJ1248349.1"/>
    <property type="molecule type" value="Genomic_DNA"/>
</dbReference>
<feature type="transmembrane region" description="Helical" evidence="8">
    <location>
        <begin position="301"/>
        <end position="318"/>
    </location>
</feature>
<dbReference type="PANTHER" id="PTHR33908:SF11">
    <property type="entry name" value="MEMBRANE PROTEIN"/>
    <property type="match status" value="1"/>
</dbReference>
<dbReference type="EC" id="2.4.-.-" evidence="10"/>
<dbReference type="Proteomes" id="UP001364472">
    <property type="component" value="Unassembled WGS sequence"/>
</dbReference>
<evidence type="ECO:0000256" key="8">
    <source>
        <dbReference type="SAM" id="Phobius"/>
    </source>
</evidence>
<dbReference type="Pfam" id="PF13231">
    <property type="entry name" value="PMT_2"/>
    <property type="match status" value="1"/>
</dbReference>
<feature type="transmembrane region" description="Helical" evidence="8">
    <location>
        <begin position="76"/>
        <end position="94"/>
    </location>
</feature>
<feature type="transmembrane region" description="Helical" evidence="8">
    <location>
        <begin position="238"/>
        <end position="259"/>
    </location>
</feature>
<comment type="subcellular location">
    <subcellularLocation>
        <location evidence="1">Cell membrane</location>
        <topology evidence="1">Multi-pass membrane protein</topology>
    </subcellularLocation>
</comment>
<feature type="transmembrane region" description="Helical" evidence="8">
    <location>
        <begin position="325"/>
        <end position="344"/>
    </location>
</feature>
<dbReference type="GO" id="GO:0005886">
    <property type="term" value="C:plasma membrane"/>
    <property type="evidence" value="ECO:0007669"/>
    <property type="project" value="UniProtKB-SubCell"/>
</dbReference>
<feature type="transmembrane region" description="Helical" evidence="8">
    <location>
        <begin position="101"/>
        <end position="122"/>
    </location>
</feature>
<dbReference type="PANTHER" id="PTHR33908">
    <property type="entry name" value="MANNOSYLTRANSFERASE YKCB-RELATED"/>
    <property type="match status" value="1"/>
</dbReference>
<sequence length="612" mass="66124">MREERGARFTFFALWMALLVAKVAIASRLPLFVDEAFYWQESRHLAAAYSDLPGLTAWLIALGTALGGDSLLGVRWPFLALGSLLPWLVVRLAWPLGALPAWRAGLLALLFPLSGFLGVLALPDVPMNLAAALCLLGGARALRGVDWAAVAWLALGLIVGALSHYRFVGVIAVGLVALLILPQGRRALRDGRLWLAIALGASAWLPLVLWNLGHGEAGWRFQFVDRHPWTPQIEGWRFIAVQAALVTPLLLAALIQAAMRFRPRFPVAQRWLALSGGLTLLGFFLLGFVADADRASFHWPLPGYLALLALVPAVLAGWSRGMRAATWGCLIAACGVALAGQVMVASSDGRVRLADAGMHPANFSGWSELAEAVRVRRAALPEGTRLIADHFKLGAELGFALGEPDIAVLDHPLNHRHGRARQLQDWGLLHEGGRDGWRLLVVGASDVKFSALLAHYQSLCARLGPLPPPDVVEVDAGARRFVLLALPPDPAPAPCVTPAVAHVDLPDDGETVGRRFVVRGWAVKDEAGIGRIVVRLDDAAVAEARREADNAWVMNFLGGTSRDPDAPRVQFETVVELADGTAGWRRLSLDLYGGDGSVERWRGPRVRIDPAR</sequence>
<keyword evidence="3 10" id="KW-0328">Glycosyltransferase</keyword>
<keyword evidence="11" id="KW-1185">Reference proteome</keyword>
<gene>
    <name evidence="10" type="ORF">WB794_01475</name>
</gene>
<keyword evidence="2" id="KW-1003">Cell membrane</keyword>
<feature type="domain" description="Glycosyltransferase RgtA/B/C/D-like" evidence="9">
    <location>
        <begin position="53"/>
        <end position="210"/>
    </location>
</feature>
<feature type="transmembrane region" description="Helical" evidence="8">
    <location>
        <begin position="150"/>
        <end position="181"/>
    </location>
</feature>
<reference evidence="10 11" key="1">
    <citation type="journal article" date="2016" name="Antonie Van Leeuwenhoek">
        <title>Denitratimonas tolerans gen. nov., sp. nov., a denitrifying bacterium isolated from a bioreactor for tannery wastewater treatment.</title>
        <authorList>
            <person name="Han S.I."/>
            <person name="Kim J.O."/>
            <person name="Lee Y.R."/>
            <person name="Ekpeghere K.I."/>
            <person name="Koh S.C."/>
            <person name="Whang K.S."/>
        </authorList>
    </citation>
    <scope>NUCLEOTIDE SEQUENCE [LARGE SCALE GENOMIC DNA]</scope>
    <source>
        <strain evidence="10 11">KACC 17565</strain>
    </source>
</reference>
<feature type="transmembrane region" description="Helical" evidence="8">
    <location>
        <begin position="271"/>
        <end position="289"/>
    </location>
</feature>
<dbReference type="GO" id="GO:0016763">
    <property type="term" value="F:pentosyltransferase activity"/>
    <property type="evidence" value="ECO:0007669"/>
    <property type="project" value="TreeGrafter"/>
</dbReference>
<dbReference type="InterPro" id="IPR050297">
    <property type="entry name" value="LipidA_mod_glycosyltrf_83"/>
</dbReference>
<dbReference type="AlphaFoldDB" id="A0AAW9R312"/>
<evidence type="ECO:0000256" key="2">
    <source>
        <dbReference type="ARBA" id="ARBA00022475"/>
    </source>
</evidence>
<keyword evidence="5 8" id="KW-0812">Transmembrane</keyword>